<protein>
    <submittedName>
        <fullName evidence="1">Uncharacterized protein</fullName>
    </submittedName>
</protein>
<reference evidence="1" key="1">
    <citation type="journal article" date="2012" name="PLoS Genet.">
        <title>Comparative analysis of the genomes of two field isolates of the rice blast fungus Magnaporthe oryzae.</title>
        <authorList>
            <person name="Xue M."/>
            <person name="Yang J."/>
            <person name="Li Z."/>
            <person name="Hu S."/>
            <person name="Yao N."/>
            <person name="Dean R.A."/>
            <person name="Zhao W."/>
            <person name="Shen M."/>
            <person name="Zhang H."/>
            <person name="Li C."/>
            <person name="Liu L."/>
            <person name="Cao L."/>
            <person name="Xu X."/>
            <person name="Xing Y."/>
            <person name="Hsiang T."/>
            <person name="Zhang Z."/>
            <person name="Xu J.R."/>
            <person name="Peng Y.L."/>
        </authorList>
    </citation>
    <scope>NUCLEOTIDE SEQUENCE</scope>
    <source>
        <strain evidence="1">Y34</strain>
    </source>
</reference>
<dbReference type="AlphaFoldDB" id="A0AA97NW62"/>
<evidence type="ECO:0000313" key="1">
    <source>
        <dbReference type="EMBL" id="ELQ37364.1"/>
    </source>
</evidence>
<proteinExistence type="predicted"/>
<organism evidence="1">
    <name type="scientific">Pyricularia oryzae (strain Y34)</name>
    <name type="common">Rice blast fungus</name>
    <name type="synonym">Magnaporthe oryzae</name>
    <dbReference type="NCBI Taxonomy" id="1143189"/>
    <lineage>
        <taxon>Eukaryota</taxon>
        <taxon>Fungi</taxon>
        <taxon>Dikarya</taxon>
        <taxon>Ascomycota</taxon>
        <taxon>Pezizomycotina</taxon>
        <taxon>Sordariomycetes</taxon>
        <taxon>Sordariomycetidae</taxon>
        <taxon>Magnaporthales</taxon>
        <taxon>Pyriculariaceae</taxon>
        <taxon>Pyricularia</taxon>
    </lineage>
</organism>
<accession>A0AA97NW62</accession>
<dbReference type="Proteomes" id="UP000011086">
    <property type="component" value="Unassembled WGS sequence"/>
</dbReference>
<name>A0AA97NW62_PYRO3</name>
<sequence>MFGGIKAPKIGAFWKQKYVWEVPKFITFACYQAAAMVDYGAGAVFRSPSKPLTTSSTSQEQKTSL</sequence>
<dbReference type="EMBL" id="JH793853">
    <property type="protein sequence ID" value="ELQ37364.1"/>
    <property type="molecule type" value="Genomic_DNA"/>
</dbReference>
<gene>
    <name evidence="1" type="ORF">OOU_Y34scaffold00600g1</name>
</gene>